<proteinExistence type="predicted"/>
<dbReference type="Proteomes" id="UP001552299">
    <property type="component" value="Unassembled WGS sequence"/>
</dbReference>
<gene>
    <name evidence="2" type="ORF">M5K25_009250</name>
</gene>
<protein>
    <submittedName>
        <fullName evidence="2">Uncharacterized protein</fullName>
    </submittedName>
</protein>
<feature type="region of interest" description="Disordered" evidence="1">
    <location>
        <begin position="270"/>
        <end position="301"/>
    </location>
</feature>
<evidence type="ECO:0000256" key="1">
    <source>
        <dbReference type="SAM" id="MobiDB-lite"/>
    </source>
</evidence>
<reference evidence="2 3" key="1">
    <citation type="journal article" date="2024" name="Plant Biotechnol. J.">
        <title>Dendrobium thyrsiflorum genome and its molecular insights into genes involved in important horticultural traits.</title>
        <authorList>
            <person name="Chen B."/>
            <person name="Wang J.Y."/>
            <person name="Zheng P.J."/>
            <person name="Li K.L."/>
            <person name="Liang Y.M."/>
            <person name="Chen X.F."/>
            <person name="Zhang C."/>
            <person name="Zhao X."/>
            <person name="He X."/>
            <person name="Zhang G.Q."/>
            <person name="Liu Z.J."/>
            <person name="Xu Q."/>
        </authorList>
    </citation>
    <scope>NUCLEOTIDE SEQUENCE [LARGE SCALE GENOMIC DNA]</scope>
    <source>
        <strain evidence="2">GZMU011</strain>
    </source>
</reference>
<evidence type="ECO:0000313" key="2">
    <source>
        <dbReference type="EMBL" id="KAL0920138.1"/>
    </source>
</evidence>
<dbReference type="AlphaFoldDB" id="A0ABD0V686"/>
<comment type="caution">
    <text evidence="2">The sequence shown here is derived from an EMBL/GenBank/DDBJ whole genome shotgun (WGS) entry which is preliminary data.</text>
</comment>
<name>A0ABD0V686_DENTH</name>
<organism evidence="2 3">
    <name type="scientific">Dendrobium thyrsiflorum</name>
    <name type="common">Pinecone-like raceme dendrobium</name>
    <name type="synonym">Orchid</name>
    <dbReference type="NCBI Taxonomy" id="117978"/>
    <lineage>
        <taxon>Eukaryota</taxon>
        <taxon>Viridiplantae</taxon>
        <taxon>Streptophyta</taxon>
        <taxon>Embryophyta</taxon>
        <taxon>Tracheophyta</taxon>
        <taxon>Spermatophyta</taxon>
        <taxon>Magnoliopsida</taxon>
        <taxon>Liliopsida</taxon>
        <taxon>Asparagales</taxon>
        <taxon>Orchidaceae</taxon>
        <taxon>Epidendroideae</taxon>
        <taxon>Malaxideae</taxon>
        <taxon>Dendrobiinae</taxon>
        <taxon>Dendrobium</taxon>
    </lineage>
</organism>
<keyword evidence="3" id="KW-1185">Reference proteome</keyword>
<evidence type="ECO:0000313" key="3">
    <source>
        <dbReference type="Proteomes" id="UP001552299"/>
    </source>
</evidence>
<dbReference type="EMBL" id="JANQDX010000008">
    <property type="protein sequence ID" value="KAL0920138.1"/>
    <property type="molecule type" value="Genomic_DNA"/>
</dbReference>
<accession>A0ABD0V686</accession>
<sequence>MAGGKRSKHKNGSSSRSTVDPRFLNVEDQAAYKWYKSARLTHFKIINPRTLTYPDDVRSSQTMWTEKLAKFSFWTVLHVHKITFKPVQDRSSSLLFGGSRGIFIGISPRFAACFKRKQKELGSLPASEGSKRRGTKEDVTTRGMEHSITSSHYLPWIFSSTLKILGSIVAPEYKLRLGVKNSDVRRWFGGGKMLGGGLAERRASGGSPAERRASSVDLTERRALSRTSGFRWWSGRMSGLRWWSGRTSGLRWWSGRTSGLRWWFGGTPASGGGPTVVRQNSGGGQGGARRQERSPISLLIP</sequence>